<reference evidence="2" key="1">
    <citation type="journal article" date="2023" name="Insect Mol. Biol.">
        <title>Genome sequencing provides insights into the evolution of gene families encoding plant cell wall-degrading enzymes in longhorned beetles.</title>
        <authorList>
            <person name="Shin N.R."/>
            <person name="Okamura Y."/>
            <person name="Kirsch R."/>
            <person name="Pauchet Y."/>
        </authorList>
    </citation>
    <scope>NUCLEOTIDE SEQUENCE</scope>
    <source>
        <strain evidence="2">MMC_N1</strain>
    </source>
</reference>
<feature type="region of interest" description="Disordered" evidence="1">
    <location>
        <begin position="1"/>
        <end position="60"/>
    </location>
</feature>
<accession>A0ABQ9JB42</accession>
<comment type="caution">
    <text evidence="2">The sequence shown here is derived from an EMBL/GenBank/DDBJ whole genome shotgun (WGS) entry which is preliminary data.</text>
</comment>
<evidence type="ECO:0000256" key="1">
    <source>
        <dbReference type="SAM" id="MobiDB-lite"/>
    </source>
</evidence>
<protein>
    <submittedName>
        <fullName evidence="2">Uncharacterized protein</fullName>
    </submittedName>
</protein>
<dbReference type="Proteomes" id="UP001162164">
    <property type="component" value="Unassembled WGS sequence"/>
</dbReference>
<gene>
    <name evidence="2" type="ORF">NQ317_014525</name>
</gene>
<dbReference type="EMBL" id="JAPWTJ010000857">
    <property type="protein sequence ID" value="KAJ8975221.1"/>
    <property type="molecule type" value="Genomic_DNA"/>
</dbReference>
<evidence type="ECO:0000313" key="2">
    <source>
        <dbReference type="EMBL" id="KAJ8975221.1"/>
    </source>
</evidence>
<name>A0ABQ9JB42_9CUCU</name>
<organism evidence="2 3">
    <name type="scientific">Molorchus minor</name>
    <dbReference type="NCBI Taxonomy" id="1323400"/>
    <lineage>
        <taxon>Eukaryota</taxon>
        <taxon>Metazoa</taxon>
        <taxon>Ecdysozoa</taxon>
        <taxon>Arthropoda</taxon>
        <taxon>Hexapoda</taxon>
        <taxon>Insecta</taxon>
        <taxon>Pterygota</taxon>
        <taxon>Neoptera</taxon>
        <taxon>Endopterygota</taxon>
        <taxon>Coleoptera</taxon>
        <taxon>Polyphaga</taxon>
        <taxon>Cucujiformia</taxon>
        <taxon>Chrysomeloidea</taxon>
        <taxon>Cerambycidae</taxon>
        <taxon>Lamiinae</taxon>
        <taxon>Monochamini</taxon>
        <taxon>Molorchus</taxon>
    </lineage>
</organism>
<evidence type="ECO:0000313" key="3">
    <source>
        <dbReference type="Proteomes" id="UP001162164"/>
    </source>
</evidence>
<sequence>MKETALGETSGIGQVLQNPLDSPVSSPTNPHNKSSLPSTTRKLIYRRRASIATFSQPTLR</sequence>
<keyword evidence="3" id="KW-1185">Reference proteome</keyword>
<feature type="compositionally biased region" description="Polar residues" evidence="1">
    <location>
        <begin position="11"/>
        <end position="41"/>
    </location>
</feature>
<proteinExistence type="predicted"/>